<reference evidence="1 2" key="1">
    <citation type="submission" date="2019-05" db="EMBL/GenBank/DDBJ databases">
        <title>Another draft genome of Portunus trituberculatus and its Hox gene families provides insights of decapod evolution.</title>
        <authorList>
            <person name="Jeong J.-H."/>
            <person name="Song I."/>
            <person name="Kim S."/>
            <person name="Choi T."/>
            <person name="Kim D."/>
            <person name="Ryu S."/>
            <person name="Kim W."/>
        </authorList>
    </citation>
    <scope>NUCLEOTIDE SEQUENCE [LARGE SCALE GENOMIC DNA]</scope>
    <source>
        <tissue evidence="1">Muscle</tissue>
    </source>
</reference>
<organism evidence="1 2">
    <name type="scientific">Portunus trituberculatus</name>
    <name type="common">Swimming crab</name>
    <name type="synonym">Neptunus trituberculatus</name>
    <dbReference type="NCBI Taxonomy" id="210409"/>
    <lineage>
        <taxon>Eukaryota</taxon>
        <taxon>Metazoa</taxon>
        <taxon>Ecdysozoa</taxon>
        <taxon>Arthropoda</taxon>
        <taxon>Crustacea</taxon>
        <taxon>Multicrustacea</taxon>
        <taxon>Malacostraca</taxon>
        <taxon>Eumalacostraca</taxon>
        <taxon>Eucarida</taxon>
        <taxon>Decapoda</taxon>
        <taxon>Pleocyemata</taxon>
        <taxon>Brachyura</taxon>
        <taxon>Eubrachyura</taxon>
        <taxon>Portunoidea</taxon>
        <taxon>Portunidae</taxon>
        <taxon>Portuninae</taxon>
        <taxon>Portunus</taxon>
    </lineage>
</organism>
<sequence length="129" mass="13904">MVINEDNVIRFCNNSIRCAGLTKPKRSNSTGVTITTTATTSTTTTSKAGVTLCGETVCGAAHGDITHKPMRDVTLVRRCRFYRTVPQLAAPDRRTATSDRVSWENTHSSMHVITPDGRAASGAPLLQDV</sequence>
<dbReference type="Proteomes" id="UP000324222">
    <property type="component" value="Unassembled WGS sequence"/>
</dbReference>
<keyword evidence="2" id="KW-1185">Reference proteome</keyword>
<name>A0A5B7F5N8_PORTR</name>
<comment type="caution">
    <text evidence="1">The sequence shown here is derived from an EMBL/GenBank/DDBJ whole genome shotgun (WGS) entry which is preliminary data.</text>
</comment>
<dbReference type="EMBL" id="VSRR010004743">
    <property type="protein sequence ID" value="MPC40589.1"/>
    <property type="molecule type" value="Genomic_DNA"/>
</dbReference>
<evidence type="ECO:0000313" key="1">
    <source>
        <dbReference type="EMBL" id="MPC40589.1"/>
    </source>
</evidence>
<dbReference type="AlphaFoldDB" id="A0A5B7F5N8"/>
<protein>
    <submittedName>
        <fullName evidence="1">Uncharacterized protein</fullName>
    </submittedName>
</protein>
<evidence type="ECO:0000313" key="2">
    <source>
        <dbReference type="Proteomes" id="UP000324222"/>
    </source>
</evidence>
<proteinExistence type="predicted"/>
<accession>A0A5B7F5N8</accession>
<gene>
    <name evidence="1" type="ORF">E2C01_034151</name>
</gene>